<evidence type="ECO:0000256" key="1">
    <source>
        <dbReference type="ARBA" id="ARBA00023015"/>
    </source>
</evidence>
<feature type="DNA-binding region" description="H-T-H motif" evidence="4">
    <location>
        <begin position="25"/>
        <end position="44"/>
    </location>
</feature>
<dbReference type="InterPro" id="IPR050109">
    <property type="entry name" value="HTH-type_TetR-like_transc_reg"/>
</dbReference>
<organism evidence="6 7">
    <name type="scientific">Nonomuraea guangzhouensis</name>
    <dbReference type="NCBI Taxonomy" id="1291555"/>
    <lineage>
        <taxon>Bacteria</taxon>
        <taxon>Bacillati</taxon>
        <taxon>Actinomycetota</taxon>
        <taxon>Actinomycetes</taxon>
        <taxon>Streptosporangiales</taxon>
        <taxon>Streptosporangiaceae</taxon>
        <taxon>Nonomuraea</taxon>
    </lineage>
</organism>
<protein>
    <submittedName>
        <fullName evidence="6">TetR/AcrR family transcriptional regulator C-terminal domain-containing protein</fullName>
    </submittedName>
</protein>
<sequence>MQLKRADVVTGALALLDTDGLDGLTMRKLGARLGVQAGGIYWHFKNKEALLGAMADRIVGEITDTPLTPGPWDAQLAEIAHRTRRALLAHRDGARVVAGTYVVEPNTVRGGQRAARILTDAGFPLDRAGWVIFTAMYYVLGHTIEEQAQLAAGDWEQRGTGLADTELHRAMDGVIKADPEERFAYGLELFLDGVRLRLAAAQDQDQDQEKA</sequence>
<dbReference type="Pfam" id="PF02909">
    <property type="entry name" value="TetR_C_1"/>
    <property type="match status" value="1"/>
</dbReference>
<dbReference type="PROSITE" id="PS01081">
    <property type="entry name" value="HTH_TETR_1"/>
    <property type="match status" value="1"/>
</dbReference>
<dbReference type="InterPro" id="IPR023772">
    <property type="entry name" value="DNA-bd_HTH_TetR-type_CS"/>
</dbReference>
<evidence type="ECO:0000256" key="2">
    <source>
        <dbReference type="ARBA" id="ARBA00023125"/>
    </source>
</evidence>
<gene>
    <name evidence="6" type="ORF">ACFSJ0_53050</name>
</gene>
<name>A0ABW4GSX3_9ACTN</name>
<accession>A0ABW4GSX3</accession>
<keyword evidence="7" id="KW-1185">Reference proteome</keyword>
<reference evidence="7" key="1">
    <citation type="journal article" date="2019" name="Int. J. Syst. Evol. Microbiol.">
        <title>The Global Catalogue of Microorganisms (GCM) 10K type strain sequencing project: providing services to taxonomists for standard genome sequencing and annotation.</title>
        <authorList>
            <consortium name="The Broad Institute Genomics Platform"/>
            <consortium name="The Broad Institute Genome Sequencing Center for Infectious Disease"/>
            <person name="Wu L."/>
            <person name="Ma J."/>
        </authorList>
    </citation>
    <scope>NUCLEOTIDE SEQUENCE [LARGE SCALE GENOMIC DNA]</scope>
    <source>
        <strain evidence="7">CGMCC 1.15399</strain>
    </source>
</reference>
<dbReference type="RefSeq" id="WP_219537927.1">
    <property type="nucleotide sequence ID" value="NZ_JAHKRM010000042.1"/>
</dbReference>
<evidence type="ECO:0000256" key="3">
    <source>
        <dbReference type="ARBA" id="ARBA00023163"/>
    </source>
</evidence>
<evidence type="ECO:0000313" key="6">
    <source>
        <dbReference type="EMBL" id="MFD1545852.1"/>
    </source>
</evidence>
<dbReference type="InterPro" id="IPR001647">
    <property type="entry name" value="HTH_TetR"/>
</dbReference>
<dbReference type="Pfam" id="PF00440">
    <property type="entry name" value="TetR_N"/>
    <property type="match status" value="1"/>
</dbReference>
<dbReference type="Proteomes" id="UP001597097">
    <property type="component" value="Unassembled WGS sequence"/>
</dbReference>
<keyword evidence="3" id="KW-0804">Transcription</keyword>
<evidence type="ECO:0000259" key="5">
    <source>
        <dbReference type="PROSITE" id="PS50977"/>
    </source>
</evidence>
<dbReference type="EMBL" id="JBHUCM010000051">
    <property type="protein sequence ID" value="MFD1545852.1"/>
    <property type="molecule type" value="Genomic_DNA"/>
</dbReference>
<dbReference type="PANTHER" id="PTHR30055:SF151">
    <property type="entry name" value="TRANSCRIPTIONAL REGULATORY PROTEIN"/>
    <property type="match status" value="1"/>
</dbReference>
<keyword evidence="2 4" id="KW-0238">DNA-binding</keyword>
<dbReference type="PROSITE" id="PS50977">
    <property type="entry name" value="HTH_TETR_2"/>
    <property type="match status" value="1"/>
</dbReference>
<evidence type="ECO:0000256" key="4">
    <source>
        <dbReference type="PROSITE-ProRule" id="PRU00335"/>
    </source>
</evidence>
<evidence type="ECO:0000313" key="7">
    <source>
        <dbReference type="Proteomes" id="UP001597097"/>
    </source>
</evidence>
<proteinExistence type="predicted"/>
<comment type="caution">
    <text evidence="6">The sequence shown here is derived from an EMBL/GenBank/DDBJ whole genome shotgun (WGS) entry which is preliminary data.</text>
</comment>
<keyword evidence="1" id="KW-0805">Transcription regulation</keyword>
<dbReference type="InterPro" id="IPR004111">
    <property type="entry name" value="Repressor_TetR_C"/>
</dbReference>
<feature type="domain" description="HTH tetR-type" evidence="5">
    <location>
        <begin position="2"/>
        <end position="62"/>
    </location>
</feature>
<dbReference type="PANTHER" id="PTHR30055">
    <property type="entry name" value="HTH-TYPE TRANSCRIPTIONAL REGULATOR RUTR"/>
    <property type="match status" value="1"/>
</dbReference>